<keyword evidence="5" id="KW-0067">ATP-binding</keyword>
<evidence type="ECO:0000313" key="7">
    <source>
        <dbReference type="Proteomes" id="UP000675920"/>
    </source>
</evidence>
<dbReference type="SUPFAM" id="SSF56112">
    <property type="entry name" value="Protein kinase-like (PK-like)"/>
    <property type="match status" value="1"/>
</dbReference>
<evidence type="ECO:0000256" key="5">
    <source>
        <dbReference type="ARBA" id="ARBA00022840"/>
    </source>
</evidence>
<dbReference type="CDD" id="cd14014">
    <property type="entry name" value="STKc_PknB_like"/>
    <property type="match status" value="1"/>
</dbReference>
<evidence type="ECO:0000313" key="8">
    <source>
        <dbReference type="RefSeq" id="WP_028312371.1"/>
    </source>
</evidence>
<evidence type="ECO:0000256" key="3">
    <source>
        <dbReference type="ARBA" id="ARBA00022741"/>
    </source>
</evidence>
<name>A0A8B6X6W7_9BURK</name>
<keyword evidence="3" id="KW-0547">Nucleotide-binding</keyword>
<dbReference type="SMART" id="SM00220">
    <property type="entry name" value="S_TKc"/>
    <property type="match status" value="1"/>
</dbReference>
<keyword evidence="4 8" id="KW-0418">Kinase</keyword>
<dbReference type="InterPro" id="IPR011009">
    <property type="entry name" value="Kinase-like_dom_sf"/>
</dbReference>
<organism evidence="7 8">
    <name type="scientific">Derxia gummosa DSM 723</name>
    <dbReference type="NCBI Taxonomy" id="1121388"/>
    <lineage>
        <taxon>Bacteria</taxon>
        <taxon>Pseudomonadati</taxon>
        <taxon>Pseudomonadota</taxon>
        <taxon>Betaproteobacteria</taxon>
        <taxon>Burkholderiales</taxon>
        <taxon>Alcaligenaceae</taxon>
        <taxon>Derxia</taxon>
    </lineage>
</organism>
<dbReference type="PRINTS" id="PR01438">
    <property type="entry name" value="UNVRSLSTRESS"/>
</dbReference>
<dbReference type="InterPro" id="IPR000719">
    <property type="entry name" value="Prot_kinase_dom"/>
</dbReference>
<accession>A0A8B6X6W7</accession>
<dbReference type="AlphaFoldDB" id="A0A8B6X6W7"/>
<dbReference type="InterPro" id="IPR008271">
    <property type="entry name" value="Ser/Thr_kinase_AS"/>
</dbReference>
<dbReference type="GO" id="GO:0005524">
    <property type="term" value="F:ATP binding"/>
    <property type="evidence" value="ECO:0007669"/>
    <property type="project" value="UniProtKB-KW"/>
</dbReference>
<comment type="similarity">
    <text evidence="1">Belongs to the universal stress protein A family.</text>
</comment>
<dbReference type="OrthoDB" id="9801841at2"/>
<dbReference type="Pfam" id="PF00069">
    <property type="entry name" value="Pkinase"/>
    <property type="match status" value="1"/>
</dbReference>
<evidence type="ECO:0000256" key="4">
    <source>
        <dbReference type="ARBA" id="ARBA00022777"/>
    </source>
</evidence>
<dbReference type="EC" id="2.7.11.1" evidence="8"/>
<dbReference type="InterPro" id="IPR006016">
    <property type="entry name" value="UspA"/>
</dbReference>
<dbReference type="PANTHER" id="PTHR43289">
    <property type="entry name" value="MITOGEN-ACTIVATED PROTEIN KINASE KINASE KINASE 20-RELATED"/>
    <property type="match status" value="1"/>
</dbReference>
<evidence type="ECO:0000256" key="2">
    <source>
        <dbReference type="ARBA" id="ARBA00022679"/>
    </source>
</evidence>
<dbReference type="PROSITE" id="PS00108">
    <property type="entry name" value="PROTEIN_KINASE_ST"/>
    <property type="match status" value="1"/>
</dbReference>
<dbReference type="CDD" id="cd00293">
    <property type="entry name" value="USP-like"/>
    <property type="match status" value="1"/>
</dbReference>
<sequence>MLGVRKLAPGMLVDGYRIEAHLHSGGMAALWKVTRDDLPEPAVMKTPALSDPSDPTGIVSFEVEQMIMPVLTGPHVPRYLGAGGFEEQPYIVMEMLHGDSLRARFDQAPLPLDEVARIGSLVATALHALHHQRVIHFDIKPSNVMFRRGPDGEPAQAVLIDFGLARHERLPDLLAEEFRVPMGTGPYISPEQVLRQRTDPRSDLFSLGVLLYHLATGQRPFGFPSTVSGLRKRLWQLPVPPRKLRPEIAPWLQEVILRCLEVDPEERYGSAAQLAFDLAHPDEVQLTDRADRTKGNGWLDGFRKRLRAMTPEEAAQSVSTQLARAPIIMAAIDVTQEHEALADAVRAMVRQAMQALPNARVACVTVLRTNRIGMDQTTDSDGRNLHVRRLIELQHWARPLGLPPGRATFHVLESPDLADALLQYATDNRVDQIVIGSRGPSALKRYLGAVSTAVVSRAECTVTVVRVN</sequence>
<reference evidence="8" key="2">
    <citation type="submission" date="2025-08" db="UniProtKB">
        <authorList>
            <consortium name="RefSeq"/>
        </authorList>
    </citation>
    <scope>IDENTIFICATION</scope>
</reference>
<dbReference type="Gene3D" id="1.10.510.10">
    <property type="entry name" value="Transferase(Phosphotransferase) domain 1"/>
    <property type="match status" value="1"/>
</dbReference>
<dbReference type="PROSITE" id="PS50011">
    <property type="entry name" value="PROTEIN_KINASE_DOM"/>
    <property type="match status" value="1"/>
</dbReference>
<dbReference type="PANTHER" id="PTHR43289:SF34">
    <property type="entry name" value="SERINE_THREONINE-PROTEIN KINASE YBDM-RELATED"/>
    <property type="match status" value="1"/>
</dbReference>
<protein>
    <submittedName>
        <fullName evidence="8">Serine/threonine protein kinase</fullName>
        <ecNumber evidence="8">2.7.11.1</ecNumber>
    </submittedName>
</protein>
<dbReference type="Pfam" id="PF00582">
    <property type="entry name" value="Usp"/>
    <property type="match status" value="1"/>
</dbReference>
<dbReference type="SUPFAM" id="SSF52402">
    <property type="entry name" value="Adenine nucleotide alpha hydrolases-like"/>
    <property type="match status" value="1"/>
</dbReference>
<dbReference type="GO" id="GO:0004674">
    <property type="term" value="F:protein serine/threonine kinase activity"/>
    <property type="evidence" value="ECO:0007669"/>
    <property type="project" value="TreeGrafter"/>
</dbReference>
<evidence type="ECO:0000256" key="1">
    <source>
        <dbReference type="ARBA" id="ARBA00008791"/>
    </source>
</evidence>
<proteinExistence type="inferred from homology"/>
<feature type="domain" description="Protein kinase" evidence="6">
    <location>
        <begin position="16"/>
        <end position="283"/>
    </location>
</feature>
<keyword evidence="7" id="KW-1185">Reference proteome</keyword>
<dbReference type="RefSeq" id="WP_028312371.1">
    <property type="nucleotide sequence ID" value="NZ_AXWS01000018.1"/>
</dbReference>
<evidence type="ECO:0000259" key="6">
    <source>
        <dbReference type="PROSITE" id="PS50011"/>
    </source>
</evidence>
<dbReference type="InterPro" id="IPR014729">
    <property type="entry name" value="Rossmann-like_a/b/a_fold"/>
</dbReference>
<reference evidence="8" key="1">
    <citation type="journal article" date="1988" name="Science">
        <title>The protein kinase family: conserved features and deduced phylogeny of the catalytic domains.</title>
        <authorList>
            <person name="Hanks S.K."/>
            <person name="Quinn A.M."/>
            <person name="Hunter T."/>
        </authorList>
    </citation>
    <scope>NUCLEOTIDE SEQUENCE</scope>
</reference>
<keyword evidence="8" id="KW-0723">Serine/threonine-protein kinase</keyword>
<keyword evidence="2" id="KW-0808">Transferase</keyword>
<dbReference type="Gene3D" id="3.30.200.20">
    <property type="entry name" value="Phosphorylase Kinase, domain 1"/>
    <property type="match status" value="1"/>
</dbReference>
<dbReference type="InterPro" id="IPR006015">
    <property type="entry name" value="Universal_stress_UspA"/>
</dbReference>
<dbReference type="Gene3D" id="3.40.50.620">
    <property type="entry name" value="HUPs"/>
    <property type="match status" value="1"/>
</dbReference>
<dbReference type="Proteomes" id="UP000675920">
    <property type="component" value="Unplaced"/>
</dbReference>